<organism evidence="1 2">
    <name type="scientific">Bacteroides caecicola</name>
    <dbReference type="NCBI Taxonomy" id="1462569"/>
    <lineage>
        <taxon>Bacteria</taxon>
        <taxon>Pseudomonadati</taxon>
        <taxon>Bacteroidota</taxon>
        <taxon>Bacteroidia</taxon>
        <taxon>Bacteroidales</taxon>
        <taxon>Bacteroidaceae</taxon>
        <taxon>Bacteroides</taxon>
    </lineage>
</organism>
<gene>
    <name evidence="1" type="ORF">H6A24_02310</name>
</gene>
<dbReference type="Proteomes" id="UP000782117">
    <property type="component" value="Unassembled WGS sequence"/>
</dbReference>
<protein>
    <submittedName>
        <fullName evidence="1">Uncharacterized protein</fullName>
    </submittedName>
</protein>
<evidence type="ECO:0000313" key="1">
    <source>
        <dbReference type="EMBL" id="MBM6805336.1"/>
    </source>
</evidence>
<dbReference type="RefSeq" id="WP_204499310.1">
    <property type="nucleotide sequence ID" value="NZ_JACJKJ010000002.1"/>
</dbReference>
<accession>A0ABS2F582</accession>
<comment type="caution">
    <text evidence="1">The sequence shown here is derived from an EMBL/GenBank/DDBJ whole genome shotgun (WGS) entry which is preliminary data.</text>
</comment>
<name>A0ABS2F582_9BACE</name>
<proteinExistence type="predicted"/>
<reference evidence="1 2" key="1">
    <citation type="journal article" date="2021" name="Sci. Rep.">
        <title>The distribution of antibiotic resistance genes in chicken gut microbiota commensals.</title>
        <authorList>
            <person name="Juricova H."/>
            <person name="Matiasovicova J."/>
            <person name="Kubasova T."/>
            <person name="Cejkova D."/>
            <person name="Rychlik I."/>
        </authorList>
    </citation>
    <scope>NUCLEOTIDE SEQUENCE [LARGE SCALE GENOMIC DNA]</scope>
    <source>
        <strain evidence="1 2">An768</strain>
    </source>
</reference>
<evidence type="ECO:0000313" key="2">
    <source>
        <dbReference type="Proteomes" id="UP000782117"/>
    </source>
</evidence>
<sequence length="51" mass="5705">MAVSELAIKIKNILIEEFGKDYGIYFSILSAIAREKTLEAKANVFLRVTGE</sequence>
<keyword evidence="2" id="KW-1185">Reference proteome</keyword>
<dbReference type="EMBL" id="JACJKJ010000002">
    <property type="protein sequence ID" value="MBM6805336.1"/>
    <property type="molecule type" value="Genomic_DNA"/>
</dbReference>